<evidence type="ECO:0000313" key="3">
    <source>
        <dbReference type="EMBL" id="KDQ64044.1"/>
    </source>
</evidence>
<gene>
    <name evidence="3" type="ORF">JAAARDRAFT_52046</name>
</gene>
<sequence>MSTYSFPQTTEAEETAWREALKSGKFKFVADGSTASKVSQAPLYLAPQVHMSQERRDRLLIEQGDRLRLFYPHLTDWKMYINMEGVPYFRLINDDMCVLTMDDIRVQRIHDAVMENVEGFLSGLDEDGFMDVLPDDWELFMGRLDGDDDVPPLEFLISWEKGWKFTVDDYGDIKLEYKGGYWLQAAQMTMHLEEVPPGLEEEFLAMVAFEANERALFPKSKRYCLNDGQIEQILEVYRDLKAAGPESAPKLTWHMMRSLAFMPGGLSDKSNLRDSLVVPLPPPEPIPTWTWVDFLLAFFLFGAHRTYQKRIQDARSRKPAEYLAFLAMMQSFLLEWAGYANVTLLTLPDIGRVAGVASLASSIFGVTSIAAGVYQTWLHRGKDEAEYNERRAYTRHFDGFGEESGVKIMACFLSLPLVCMLWSVMWFTVAIGAYCIQQPGLVGKVLLGTTFMIGCVAIILVFVCSRNIWDGKAKSGVTQNDEEKTENIDTDKTLAGRARSVSRWLHLEGWRTSPQDGRNREHTVANEDRQVSG</sequence>
<feature type="transmembrane region" description="Helical" evidence="2">
    <location>
        <begin position="289"/>
        <end position="307"/>
    </location>
</feature>
<feature type="compositionally biased region" description="Basic and acidic residues" evidence="1">
    <location>
        <begin position="517"/>
        <end position="533"/>
    </location>
</feature>
<evidence type="ECO:0000256" key="2">
    <source>
        <dbReference type="SAM" id="Phobius"/>
    </source>
</evidence>
<feature type="transmembrane region" description="Helical" evidence="2">
    <location>
        <begin position="319"/>
        <end position="338"/>
    </location>
</feature>
<feature type="transmembrane region" description="Helical" evidence="2">
    <location>
        <begin position="410"/>
        <end position="433"/>
    </location>
</feature>
<evidence type="ECO:0000256" key="1">
    <source>
        <dbReference type="SAM" id="MobiDB-lite"/>
    </source>
</evidence>
<keyword evidence="4" id="KW-1185">Reference proteome</keyword>
<dbReference type="InParanoid" id="A0A067QAR9"/>
<dbReference type="OrthoDB" id="3166422at2759"/>
<dbReference type="Proteomes" id="UP000027265">
    <property type="component" value="Unassembled WGS sequence"/>
</dbReference>
<feature type="transmembrane region" description="Helical" evidence="2">
    <location>
        <begin position="445"/>
        <end position="464"/>
    </location>
</feature>
<dbReference type="HOGENOM" id="CLU_510956_0_0_1"/>
<protein>
    <submittedName>
        <fullName evidence="3">Uncharacterized protein</fullName>
    </submittedName>
</protein>
<feature type="region of interest" description="Disordered" evidence="1">
    <location>
        <begin position="511"/>
        <end position="533"/>
    </location>
</feature>
<organism evidence="3 4">
    <name type="scientific">Jaapia argillacea MUCL 33604</name>
    <dbReference type="NCBI Taxonomy" id="933084"/>
    <lineage>
        <taxon>Eukaryota</taxon>
        <taxon>Fungi</taxon>
        <taxon>Dikarya</taxon>
        <taxon>Basidiomycota</taxon>
        <taxon>Agaricomycotina</taxon>
        <taxon>Agaricomycetes</taxon>
        <taxon>Agaricomycetidae</taxon>
        <taxon>Jaapiales</taxon>
        <taxon>Jaapiaceae</taxon>
        <taxon>Jaapia</taxon>
    </lineage>
</organism>
<evidence type="ECO:0000313" key="4">
    <source>
        <dbReference type="Proteomes" id="UP000027265"/>
    </source>
</evidence>
<dbReference type="AlphaFoldDB" id="A0A067QAR9"/>
<keyword evidence="2" id="KW-0812">Transmembrane</keyword>
<dbReference type="EMBL" id="KL197709">
    <property type="protein sequence ID" value="KDQ64044.1"/>
    <property type="molecule type" value="Genomic_DNA"/>
</dbReference>
<proteinExistence type="predicted"/>
<accession>A0A067QAR9</accession>
<feature type="transmembrane region" description="Helical" evidence="2">
    <location>
        <begin position="350"/>
        <end position="374"/>
    </location>
</feature>
<name>A0A067QAR9_9AGAM</name>
<keyword evidence="2" id="KW-0472">Membrane</keyword>
<keyword evidence="2" id="KW-1133">Transmembrane helix</keyword>
<reference evidence="4" key="1">
    <citation type="journal article" date="2014" name="Proc. Natl. Acad. Sci. U.S.A.">
        <title>Extensive sampling of basidiomycete genomes demonstrates inadequacy of the white-rot/brown-rot paradigm for wood decay fungi.</title>
        <authorList>
            <person name="Riley R."/>
            <person name="Salamov A.A."/>
            <person name="Brown D.W."/>
            <person name="Nagy L.G."/>
            <person name="Floudas D."/>
            <person name="Held B.W."/>
            <person name="Levasseur A."/>
            <person name="Lombard V."/>
            <person name="Morin E."/>
            <person name="Otillar R."/>
            <person name="Lindquist E.A."/>
            <person name="Sun H."/>
            <person name="LaButti K.M."/>
            <person name="Schmutz J."/>
            <person name="Jabbour D."/>
            <person name="Luo H."/>
            <person name="Baker S.E."/>
            <person name="Pisabarro A.G."/>
            <person name="Walton J.D."/>
            <person name="Blanchette R.A."/>
            <person name="Henrissat B."/>
            <person name="Martin F."/>
            <person name="Cullen D."/>
            <person name="Hibbett D.S."/>
            <person name="Grigoriev I.V."/>
        </authorList>
    </citation>
    <scope>NUCLEOTIDE SEQUENCE [LARGE SCALE GENOMIC DNA]</scope>
    <source>
        <strain evidence="4">MUCL 33604</strain>
    </source>
</reference>